<evidence type="ECO:0000313" key="10">
    <source>
        <dbReference type="Proteomes" id="UP001652600"/>
    </source>
</evidence>
<evidence type="ECO:0000256" key="3">
    <source>
        <dbReference type="ARBA" id="ARBA00022729"/>
    </source>
</evidence>
<dbReference type="FunFam" id="3.30.430.20:FF:000009">
    <property type="entry name" value="Cysteine-rich receptor-like protein kinase 28"/>
    <property type="match status" value="1"/>
</dbReference>
<evidence type="ECO:0000259" key="8">
    <source>
        <dbReference type="PROSITE" id="PS51473"/>
    </source>
</evidence>
<dbReference type="PANTHER" id="PTHR32411:SF43">
    <property type="entry name" value="CYSTEINE-RICH REPEAT SECRETORY PROTEIN 38"/>
    <property type="match status" value="1"/>
</dbReference>
<evidence type="ECO:0000256" key="1">
    <source>
        <dbReference type="ARBA" id="ARBA00004613"/>
    </source>
</evidence>
<dbReference type="InParanoid" id="A0A1S3C227"/>
<dbReference type="Gene3D" id="3.30.430.20">
    <property type="entry name" value="Gnk2 domain, C-X8-C-X2-C motif"/>
    <property type="match status" value="2"/>
</dbReference>
<gene>
    <name evidence="11" type="primary">LOC103495574</name>
    <name evidence="9" type="synonym">103495574</name>
</gene>
<feature type="domain" description="Gnk2-homologous" evidence="8">
    <location>
        <begin position="143"/>
        <end position="253"/>
    </location>
</feature>
<evidence type="ECO:0000256" key="2">
    <source>
        <dbReference type="ARBA" id="ARBA00022525"/>
    </source>
</evidence>
<dbReference type="AlphaFoldDB" id="A0A1S3C227"/>
<evidence type="ECO:0000313" key="11">
    <source>
        <dbReference type="RefSeq" id="XP_008455405.1"/>
    </source>
</evidence>
<accession>A0A1S3C227</accession>
<reference evidence="11" key="2">
    <citation type="submission" date="2025-04" db="UniProtKB">
        <authorList>
            <consortium name="RefSeq"/>
        </authorList>
    </citation>
    <scope>IDENTIFICATION</scope>
</reference>
<dbReference type="RefSeq" id="XP_008455405.1">
    <property type="nucleotide sequence ID" value="XM_008457183.2"/>
</dbReference>
<keyword evidence="10" id="KW-1185">Reference proteome</keyword>
<reference evidence="9" key="1">
    <citation type="submission" date="2023-03" db="UniProtKB">
        <authorList>
            <consortium name="EnsemblPlants"/>
        </authorList>
    </citation>
    <scope>IDENTIFICATION</scope>
</reference>
<evidence type="ECO:0000256" key="7">
    <source>
        <dbReference type="SAM" id="SignalP"/>
    </source>
</evidence>
<protein>
    <submittedName>
        <fullName evidence="11">Cysteine-rich repeat secretory protein 38-like</fullName>
    </submittedName>
</protein>
<evidence type="ECO:0000256" key="6">
    <source>
        <dbReference type="ARBA" id="ARBA00038515"/>
    </source>
</evidence>
<dbReference type="PANTHER" id="PTHR32411">
    <property type="entry name" value="CYSTEINE-RICH REPEAT SECRETORY PROTEIN 38-RELATED"/>
    <property type="match status" value="1"/>
</dbReference>
<dbReference type="InterPro" id="IPR002902">
    <property type="entry name" value="GNK2"/>
</dbReference>
<comment type="similarity">
    <text evidence="6">Belongs to the cysteine-rich repeat secretory protein family.</text>
</comment>
<dbReference type="eggNOG" id="ENOG502QPWH">
    <property type="taxonomic scope" value="Eukaryota"/>
</dbReference>
<proteinExistence type="inferred from homology"/>
<dbReference type="GeneID" id="103495574"/>
<sequence length="258" mass="28933">MKLSKSTIFITLQCFLLISPLAFCDDIITDSSFLFHICSSFDNYTSNSPYASNLNQALDQLISNAPPSGFGLSSVGKDDDLQNQVNGLALCRGDVSSADCKNCIAMASQEIQERCTNRKGAAIWYDFCLLKYSNTKFFGKIDNRNKFYMWNLQERDEDPEVFNKQVKRLLISLSEKVEGTKNLYVIGEVEMMIRTKGMEKLYGLVQCSRDLSSNACKQCLQIAIGELPNCCNDKIGGRVVGGSCNFRYELYPIVDAQK</sequence>
<dbReference type="OrthoDB" id="696781at2759"/>
<comment type="subcellular location">
    <subcellularLocation>
        <location evidence="1">Secreted</location>
    </subcellularLocation>
</comment>
<dbReference type="KEGG" id="cmo:103495574"/>
<keyword evidence="5" id="KW-0325">Glycoprotein</keyword>
<dbReference type="InterPro" id="IPR050581">
    <property type="entry name" value="CRR_secretory_protein"/>
</dbReference>
<keyword evidence="4" id="KW-0677">Repeat</keyword>
<reference evidence="10" key="3">
    <citation type="submission" date="2025-05" db="UniProtKB">
        <authorList>
            <consortium name="RefSeq"/>
        </authorList>
    </citation>
    <scope>NUCLEOTIDE SEQUENCE [LARGE SCALE GENOMIC DNA]</scope>
</reference>
<evidence type="ECO:0000256" key="4">
    <source>
        <dbReference type="ARBA" id="ARBA00022737"/>
    </source>
</evidence>
<dbReference type="EnsemblPlants" id="MELO3C018797.2.1">
    <property type="protein sequence ID" value="MELO3C018797.2.1"/>
    <property type="gene ID" value="MELO3C018797.2"/>
</dbReference>
<dbReference type="Pfam" id="PF01657">
    <property type="entry name" value="Stress-antifung"/>
    <property type="match status" value="2"/>
</dbReference>
<dbReference type="PROSITE" id="PS51473">
    <property type="entry name" value="GNK2"/>
    <property type="match status" value="2"/>
</dbReference>
<evidence type="ECO:0000313" key="9">
    <source>
        <dbReference type="EnsemblPlants" id="MELO3C018797.2.1"/>
    </source>
</evidence>
<dbReference type="SMR" id="A0A1S3C227"/>
<feature type="signal peptide" evidence="7">
    <location>
        <begin position="1"/>
        <end position="24"/>
    </location>
</feature>
<keyword evidence="2" id="KW-0964">Secreted</keyword>
<dbReference type="InterPro" id="IPR038408">
    <property type="entry name" value="GNK2_sf"/>
</dbReference>
<organism evidence="10 11">
    <name type="scientific">Cucumis melo</name>
    <name type="common">Muskmelon</name>
    <dbReference type="NCBI Taxonomy" id="3656"/>
    <lineage>
        <taxon>Eukaryota</taxon>
        <taxon>Viridiplantae</taxon>
        <taxon>Streptophyta</taxon>
        <taxon>Embryophyta</taxon>
        <taxon>Tracheophyta</taxon>
        <taxon>Spermatophyta</taxon>
        <taxon>Magnoliopsida</taxon>
        <taxon>eudicotyledons</taxon>
        <taxon>Gunneridae</taxon>
        <taxon>Pentapetalae</taxon>
        <taxon>rosids</taxon>
        <taxon>fabids</taxon>
        <taxon>Cucurbitales</taxon>
        <taxon>Cucurbitaceae</taxon>
        <taxon>Benincaseae</taxon>
        <taxon>Cucumis</taxon>
    </lineage>
</organism>
<name>A0A1S3C227_CUCME</name>
<feature type="domain" description="Gnk2-homologous" evidence="8">
    <location>
        <begin position="32"/>
        <end position="137"/>
    </location>
</feature>
<dbReference type="Proteomes" id="UP001652600">
    <property type="component" value="Chromosome 1"/>
</dbReference>
<evidence type="ECO:0000256" key="5">
    <source>
        <dbReference type="ARBA" id="ARBA00023180"/>
    </source>
</evidence>
<keyword evidence="3 7" id="KW-0732">Signal</keyword>
<dbReference type="GO" id="GO:0005576">
    <property type="term" value="C:extracellular region"/>
    <property type="evidence" value="ECO:0007669"/>
    <property type="project" value="UniProtKB-SubCell"/>
</dbReference>
<dbReference type="Gramene" id="MELO3C018797.2.1">
    <property type="protein sequence ID" value="MELO3C018797.2.1"/>
    <property type="gene ID" value="MELO3C018797.2"/>
</dbReference>
<feature type="chain" id="PRO_5044565482" evidence="7">
    <location>
        <begin position="25"/>
        <end position="258"/>
    </location>
</feature>
<dbReference type="CDD" id="cd23509">
    <property type="entry name" value="Gnk2-like"/>
    <property type="match status" value="2"/>
</dbReference>